<proteinExistence type="predicted"/>
<evidence type="ECO:0000313" key="8">
    <source>
        <dbReference type="Proteomes" id="UP000030645"/>
    </source>
</evidence>
<keyword evidence="3" id="KW-0804">Transcription</keyword>
<organism evidence="7 8">
    <name type="scientific">Morus notabilis</name>
    <dbReference type="NCBI Taxonomy" id="981085"/>
    <lineage>
        <taxon>Eukaryota</taxon>
        <taxon>Viridiplantae</taxon>
        <taxon>Streptophyta</taxon>
        <taxon>Embryophyta</taxon>
        <taxon>Tracheophyta</taxon>
        <taxon>Spermatophyta</taxon>
        <taxon>Magnoliopsida</taxon>
        <taxon>eudicotyledons</taxon>
        <taxon>Gunneridae</taxon>
        <taxon>Pentapetalae</taxon>
        <taxon>rosids</taxon>
        <taxon>fabids</taxon>
        <taxon>Rosales</taxon>
        <taxon>Moraceae</taxon>
        <taxon>Moreae</taxon>
        <taxon>Morus</taxon>
    </lineage>
</organism>
<evidence type="ECO:0000256" key="3">
    <source>
        <dbReference type="ARBA" id="ARBA00023163"/>
    </source>
</evidence>
<feature type="compositionally biased region" description="Polar residues" evidence="5">
    <location>
        <begin position="583"/>
        <end position="603"/>
    </location>
</feature>
<dbReference type="InterPro" id="IPR054722">
    <property type="entry name" value="PolX-like_BBD"/>
</dbReference>
<feature type="region of interest" description="Disordered" evidence="5">
    <location>
        <begin position="673"/>
        <end position="718"/>
    </location>
</feature>
<evidence type="ECO:0000256" key="1">
    <source>
        <dbReference type="ARBA" id="ARBA00004123"/>
    </source>
</evidence>
<evidence type="ECO:0000259" key="6">
    <source>
        <dbReference type="PROSITE" id="PS50888"/>
    </source>
</evidence>
<feature type="compositionally biased region" description="Basic and acidic residues" evidence="5">
    <location>
        <begin position="461"/>
        <end position="472"/>
    </location>
</feature>
<evidence type="ECO:0000313" key="7">
    <source>
        <dbReference type="EMBL" id="EXB89104.1"/>
    </source>
</evidence>
<keyword evidence="2" id="KW-0805">Transcription regulation</keyword>
<protein>
    <recommendedName>
        <fullName evidence="6">BHLH domain-containing protein</fullName>
    </recommendedName>
</protein>
<dbReference type="InterPro" id="IPR036638">
    <property type="entry name" value="HLH_DNA-bd_sf"/>
</dbReference>
<dbReference type="InterPro" id="IPR044295">
    <property type="entry name" value="BIM1/2/3"/>
</dbReference>
<accession>W9RRJ1</accession>
<dbReference type="Pfam" id="PF22936">
    <property type="entry name" value="Pol_BBD"/>
    <property type="match status" value="1"/>
</dbReference>
<feature type="region of interest" description="Disordered" evidence="5">
    <location>
        <begin position="573"/>
        <end position="603"/>
    </location>
</feature>
<feature type="region of interest" description="Disordered" evidence="5">
    <location>
        <begin position="363"/>
        <end position="401"/>
    </location>
</feature>
<feature type="compositionally biased region" description="Polar residues" evidence="5">
    <location>
        <begin position="674"/>
        <end position="695"/>
    </location>
</feature>
<gene>
    <name evidence="7" type="ORF">L484_016664</name>
</gene>
<dbReference type="AlphaFoldDB" id="W9RRJ1"/>
<dbReference type="eggNOG" id="KOG0017">
    <property type="taxonomic scope" value="Eukaryota"/>
</dbReference>
<evidence type="ECO:0000256" key="5">
    <source>
        <dbReference type="SAM" id="MobiDB-lite"/>
    </source>
</evidence>
<dbReference type="EMBL" id="KE345003">
    <property type="protein sequence ID" value="EXB89104.1"/>
    <property type="molecule type" value="Genomic_DNA"/>
</dbReference>
<dbReference type="PANTHER" id="PTHR46412">
    <property type="entry name" value="BES1-INTERACTING MYC-LIKE PROTEIN"/>
    <property type="match status" value="1"/>
</dbReference>
<feature type="compositionally biased region" description="Low complexity" evidence="5">
    <location>
        <begin position="370"/>
        <end position="396"/>
    </location>
</feature>
<name>W9RRJ1_9ROSA</name>
<dbReference type="GO" id="GO:0006351">
    <property type="term" value="P:DNA-templated transcription"/>
    <property type="evidence" value="ECO:0007669"/>
    <property type="project" value="InterPro"/>
</dbReference>
<dbReference type="Gene3D" id="4.10.280.10">
    <property type="entry name" value="Helix-loop-helix DNA-binding domain"/>
    <property type="match status" value="1"/>
</dbReference>
<feature type="region of interest" description="Disordered" evidence="5">
    <location>
        <begin position="430"/>
        <end position="472"/>
    </location>
</feature>
<dbReference type="SUPFAM" id="SSF47459">
    <property type="entry name" value="HLH, helix-loop-helix DNA-binding domain"/>
    <property type="match status" value="1"/>
</dbReference>
<dbReference type="GO" id="GO:0003700">
    <property type="term" value="F:DNA-binding transcription factor activity"/>
    <property type="evidence" value="ECO:0007669"/>
    <property type="project" value="InterPro"/>
</dbReference>
<dbReference type="GO" id="GO:0005634">
    <property type="term" value="C:nucleus"/>
    <property type="evidence" value="ECO:0007669"/>
    <property type="project" value="UniProtKB-SubCell"/>
</dbReference>
<dbReference type="STRING" id="981085.W9RRJ1"/>
<evidence type="ECO:0000256" key="4">
    <source>
        <dbReference type="ARBA" id="ARBA00023242"/>
    </source>
</evidence>
<keyword evidence="8" id="KW-1185">Reference proteome</keyword>
<sequence length="718" mass="78938">MRIKSFVTSLLSEYDHIVTTILHGKDKITFDEVCAALYNNEIWKKDQKEHKSTSAAKYEDDESEFVLISTLSKSQYDEWIMDSGCTYHMCSNKEWFFNFEELNEGVVNIGTNDALQSTGIGSIHLKCHDGSTKVLTDVRYVPHLKKNHIFLGVLGSKGFTVTMRDGILKVVSSTLVNLVKHGLLKGAKTGKLEFYERCVLAKQLKVKFGRKPTHDFLSLYSHSTTQQDPRPPSQGGYLKTHDFLQPLERVGKTCAKEETSVEISTSEKPPPPAPPPVEHVLPGGIGTYSISHISNYFNQRVPKPEGMVFTAAQASSTDRNDENSNCSSYTGSGFTLWEESAVKKGKTGKENMAEKASVLEPAARVGQWASSERPSQSSSNNHRGSFSSLSSSQPSGHRSRSFMEMIKSAKCSSQDEELEDEEPFVLKKETSTVTTTHKELRVKVDGKSSDQKANTPRSKHSATEQRRRSKINDRFQMLRELIPHTDQKRDKASFLLERNNHRIGESFDHSQGMNGGPGPALVFTGKFEEKHISVSPTVPGSAQNPVESDTSTATITNKGLSFPMSLQPNFFSPLRNGGEVPQAPSSHPSAVENTSPQPQSQLCQTRSCTTVDGAVATDKLKEEELTIEGGTISISSAYSQGLLNSLTQALQSSGVDLSQASISVQIELGKRANSRTAATTSITKDNEFPSSNQEIKQSRLATGDDSDLAQKKLKTGKN</sequence>
<feature type="compositionally biased region" description="Basic and acidic residues" evidence="5">
    <location>
        <begin position="430"/>
        <end position="450"/>
    </location>
</feature>
<dbReference type="Proteomes" id="UP000030645">
    <property type="component" value="Unassembled WGS sequence"/>
</dbReference>
<dbReference type="PROSITE" id="PS50888">
    <property type="entry name" value="BHLH"/>
    <property type="match status" value="1"/>
</dbReference>
<reference evidence="8" key="1">
    <citation type="submission" date="2013-01" db="EMBL/GenBank/DDBJ databases">
        <title>Draft Genome Sequence of a Mulberry Tree, Morus notabilis C.K. Schneid.</title>
        <authorList>
            <person name="He N."/>
            <person name="Zhao S."/>
        </authorList>
    </citation>
    <scope>NUCLEOTIDE SEQUENCE</scope>
</reference>
<keyword evidence="4" id="KW-0539">Nucleus</keyword>
<dbReference type="GO" id="GO:0046983">
    <property type="term" value="F:protein dimerization activity"/>
    <property type="evidence" value="ECO:0007669"/>
    <property type="project" value="InterPro"/>
</dbReference>
<dbReference type="Pfam" id="PF00010">
    <property type="entry name" value="HLH"/>
    <property type="match status" value="1"/>
</dbReference>
<feature type="domain" description="BHLH" evidence="6">
    <location>
        <begin position="455"/>
        <end position="505"/>
    </location>
</feature>
<dbReference type="InterPro" id="IPR011598">
    <property type="entry name" value="bHLH_dom"/>
</dbReference>
<comment type="subcellular location">
    <subcellularLocation>
        <location evidence="1">Nucleus</location>
    </subcellularLocation>
</comment>
<evidence type="ECO:0000256" key="2">
    <source>
        <dbReference type="ARBA" id="ARBA00023015"/>
    </source>
</evidence>
<dbReference type="PANTHER" id="PTHR46412:SF3">
    <property type="entry name" value="TRANSCRIPTION FACTOR BIM1"/>
    <property type="match status" value="1"/>
</dbReference>